<keyword evidence="8 9" id="KW-0472">Membrane</keyword>
<keyword evidence="12" id="KW-1185">Reference proteome</keyword>
<keyword evidence="4 9" id="KW-0812">Transmembrane</keyword>
<reference evidence="11 12" key="1">
    <citation type="journal article" date="2018" name="Plant J.">
        <title>Genome sequences of Chlorella sorokiniana UTEX 1602 and Micractinium conductrix SAG 241.80: implications to maltose excretion by a green alga.</title>
        <authorList>
            <person name="Arriola M.B."/>
            <person name="Velmurugan N."/>
            <person name="Zhang Y."/>
            <person name="Plunkett M.H."/>
            <person name="Hondzo H."/>
            <person name="Barney B.M."/>
        </authorList>
    </citation>
    <scope>NUCLEOTIDE SEQUENCE [LARGE SCALE GENOMIC DNA]</scope>
    <source>
        <strain evidence="12">UTEX 1602</strain>
    </source>
</reference>
<dbReference type="InterPro" id="IPR003439">
    <property type="entry name" value="ABC_transporter-like_ATP-bd"/>
</dbReference>
<dbReference type="SUPFAM" id="SSF52540">
    <property type="entry name" value="P-loop containing nucleoside triphosphate hydrolases"/>
    <property type="match status" value="1"/>
</dbReference>
<dbReference type="GO" id="GO:0140359">
    <property type="term" value="F:ABC-type transporter activity"/>
    <property type="evidence" value="ECO:0007669"/>
    <property type="project" value="InterPro"/>
</dbReference>
<dbReference type="PANTHER" id="PTHR19229:SF154">
    <property type="entry name" value="ABC TRANSPORTER A FAMILY MEMBER 3-RELATED"/>
    <property type="match status" value="1"/>
</dbReference>
<dbReference type="Pfam" id="PF12698">
    <property type="entry name" value="ABC2_membrane_3"/>
    <property type="match status" value="1"/>
</dbReference>
<dbReference type="GO" id="GO:0005319">
    <property type="term" value="F:lipid transporter activity"/>
    <property type="evidence" value="ECO:0007669"/>
    <property type="project" value="TreeGrafter"/>
</dbReference>
<comment type="similarity">
    <text evidence="2">Belongs to the ABC transporter superfamily. ABCA family. CPR flippase (TC 3.A.1.211) subfamily.</text>
</comment>
<accession>A0A2P6TXM1</accession>
<keyword evidence="6" id="KW-0067">ATP-binding</keyword>
<evidence type="ECO:0000313" key="12">
    <source>
        <dbReference type="Proteomes" id="UP000239899"/>
    </source>
</evidence>
<dbReference type="Proteomes" id="UP000239899">
    <property type="component" value="Unassembled WGS sequence"/>
</dbReference>
<evidence type="ECO:0000256" key="9">
    <source>
        <dbReference type="SAM" id="Phobius"/>
    </source>
</evidence>
<sequence length="992" mass="109588">MPDGSEPSVRGRYERRLHSTFRTQANALLRKNGVQQRRAWVQNLVAICLPIFFCLLLWGLQKVINSALDTWDNQCGCACLTCKDDRGRILNGTDNCLGRECVDFALNYTSNPPSKMCGLQYSSSSQAAFCDVPTPSTWPALMQAPRMALYQGAEPPVVNALYTGEDNATATAIAANLFFDPDIAGNIAKALAQLNQSDIAAGTLYASALSQLGLVYGTTERGRDFLTIYLEPAFISSGWYNATLLNLVEDPAAPGAVASEAALNQGLNLAASGNSAFLDQLAFNLTQVITQWNSSEALGDQLYCGYRQARCGGTTAVQAWNFQNTSRTAYNMLMLYNGTSRGDQGPPVILRINQGLNRATNAFLQWALGSSTYQTWLLGLQEMPKGGSALRLDFSALLGPLFFTWLLQLLLPLMLFNLVYEKERRLRTIMKMHGLGDWAYWTIQYCWFFALQFVFTWVLILFGSGINLSFFRRTDYSFQFVFYLLWTNCLVAFAFLLSSLFRSSKTAVTVGFLYVLGTGLVGYLLVQQFVSQGYWWVIFLELVPGWALFRGLYEMSQYAFRASYQDAQGMTWSKLGDKNNGLVAVMIIMLVEWILFMLIAWYLEQVMDTGVGVPRHPLFFLGRFRGGVKKGKAPGISAETVTIPVEAEDVRAERLRVEALPPGGDRTEAIVIRDLHKTFPASGGGGEKHAVRGLSLAIERGECFGLLGPNGAGKSTTLNILTGFLEPTQGTAFVEGHDITREMPAIYSLMGVCPQDNLLWERLSAREHLMFYGRLKNLRGEQLKSAVDDALRSVNLLHGGVGDKQVRKYSGGMKRRLSVAISFIGDPLVVYLDEPSTGLDPASRQNLWSVVKQAKRDRGIILTTHSMEEASVLCDRLGIFVDGTLVCVGHPKALTSRYGGYLVFTITTPPAEEQQADALVRRLSPGARLTYALGGTRKYELPTNDVTLPAVFDAMSAAKQQLTVLDWGIANATLEEVFIQLARSMNLDANLH</sequence>
<evidence type="ECO:0000313" key="11">
    <source>
        <dbReference type="EMBL" id="PRW58817.1"/>
    </source>
</evidence>
<dbReference type="PANTHER" id="PTHR19229">
    <property type="entry name" value="ATP-BINDING CASSETTE TRANSPORTER SUBFAMILY A ABCA"/>
    <property type="match status" value="1"/>
</dbReference>
<dbReference type="InterPro" id="IPR017871">
    <property type="entry name" value="ABC_transporter-like_CS"/>
</dbReference>
<evidence type="ECO:0000256" key="4">
    <source>
        <dbReference type="ARBA" id="ARBA00022692"/>
    </source>
</evidence>
<comment type="subcellular location">
    <subcellularLocation>
        <location evidence="1">Membrane</location>
        <topology evidence="1">Multi-pass membrane protein</topology>
    </subcellularLocation>
</comment>
<dbReference type="InterPro" id="IPR013525">
    <property type="entry name" value="ABC2_TM"/>
</dbReference>
<proteinExistence type="inferred from homology"/>
<dbReference type="InterPro" id="IPR027417">
    <property type="entry name" value="P-loop_NTPase"/>
</dbReference>
<feature type="domain" description="ABC transporter" evidence="10">
    <location>
        <begin position="670"/>
        <end position="907"/>
    </location>
</feature>
<evidence type="ECO:0000256" key="6">
    <source>
        <dbReference type="ARBA" id="ARBA00022840"/>
    </source>
</evidence>
<dbReference type="PROSITE" id="PS00211">
    <property type="entry name" value="ABC_TRANSPORTER_1"/>
    <property type="match status" value="1"/>
</dbReference>
<dbReference type="OrthoDB" id="8061355at2759"/>
<dbReference type="InterPro" id="IPR003593">
    <property type="entry name" value="AAA+_ATPase"/>
</dbReference>
<dbReference type="PROSITE" id="PS50893">
    <property type="entry name" value="ABC_TRANSPORTER_2"/>
    <property type="match status" value="1"/>
</dbReference>
<protein>
    <submittedName>
        <fullName evidence="11">ABC transporter A family member 7-like</fullName>
    </submittedName>
</protein>
<dbReference type="EMBL" id="LHPG02000004">
    <property type="protein sequence ID" value="PRW58817.1"/>
    <property type="molecule type" value="Genomic_DNA"/>
</dbReference>
<dbReference type="GO" id="GO:0016887">
    <property type="term" value="F:ATP hydrolysis activity"/>
    <property type="evidence" value="ECO:0007669"/>
    <property type="project" value="InterPro"/>
</dbReference>
<feature type="transmembrane region" description="Helical" evidence="9">
    <location>
        <begin position="533"/>
        <end position="553"/>
    </location>
</feature>
<dbReference type="AlphaFoldDB" id="A0A2P6TXM1"/>
<feature type="transmembrane region" description="Helical" evidence="9">
    <location>
        <begin position="508"/>
        <end position="527"/>
    </location>
</feature>
<evidence type="ECO:0000256" key="8">
    <source>
        <dbReference type="ARBA" id="ARBA00023136"/>
    </source>
</evidence>
<dbReference type="Pfam" id="PF24526">
    <property type="entry name" value="ABCA12_C"/>
    <property type="match status" value="1"/>
</dbReference>
<keyword evidence="5" id="KW-0547">Nucleotide-binding</keyword>
<feature type="transmembrane region" description="Helical" evidence="9">
    <location>
        <begin position="397"/>
        <end position="418"/>
    </location>
</feature>
<evidence type="ECO:0000256" key="5">
    <source>
        <dbReference type="ARBA" id="ARBA00022741"/>
    </source>
</evidence>
<dbReference type="GO" id="GO:0016020">
    <property type="term" value="C:membrane"/>
    <property type="evidence" value="ECO:0007669"/>
    <property type="project" value="UniProtKB-SubCell"/>
</dbReference>
<dbReference type="Gene3D" id="3.40.50.300">
    <property type="entry name" value="P-loop containing nucleotide triphosphate hydrolases"/>
    <property type="match status" value="1"/>
</dbReference>
<dbReference type="GO" id="GO:0005524">
    <property type="term" value="F:ATP binding"/>
    <property type="evidence" value="ECO:0007669"/>
    <property type="project" value="UniProtKB-KW"/>
</dbReference>
<evidence type="ECO:0000256" key="1">
    <source>
        <dbReference type="ARBA" id="ARBA00004141"/>
    </source>
</evidence>
<comment type="caution">
    <text evidence="11">The sequence shown here is derived from an EMBL/GenBank/DDBJ whole genome shotgun (WGS) entry which is preliminary data.</text>
</comment>
<feature type="transmembrane region" description="Helical" evidence="9">
    <location>
        <begin position="40"/>
        <end position="60"/>
    </location>
</feature>
<dbReference type="FunFam" id="3.40.50.300:FF:000665">
    <property type="entry name" value="ABC transporter A family member 2"/>
    <property type="match status" value="1"/>
</dbReference>
<evidence type="ECO:0000256" key="7">
    <source>
        <dbReference type="ARBA" id="ARBA00022989"/>
    </source>
</evidence>
<name>A0A2P6TXM1_CHLSO</name>
<feature type="transmembrane region" description="Helical" evidence="9">
    <location>
        <begin position="582"/>
        <end position="603"/>
    </location>
</feature>
<feature type="transmembrane region" description="Helical" evidence="9">
    <location>
        <begin position="438"/>
        <end position="460"/>
    </location>
</feature>
<dbReference type="Pfam" id="PF00005">
    <property type="entry name" value="ABC_tran"/>
    <property type="match status" value="1"/>
</dbReference>
<evidence type="ECO:0000259" key="10">
    <source>
        <dbReference type="PROSITE" id="PS50893"/>
    </source>
</evidence>
<dbReference type="SMART" id="SM00382">
    <property type="entry name" value="AAA"/>
    <property type="match status" value="1"/>
</dbReference>
<dbReference type="InterPro" id="IPR026082">
    <property type="entry name" value="ABCA"/>
</dbReference>
<dbReference type="CDD" id="cd03263">
    <property type="entry name" value="ABC_subfamily_A"/>
    <property type="match status" value="1"/>
</dbReference>
<evidence type="ECO:0000256" key="2">
    <source>
        <dbReference type="ARBA" id="ARBA00008526"/>
    </source>
</evidence>
<feature type="transmembrane region" description="Helical" evidence="9">
    <location>
        <begin position="480"/>
        <end position="501"/>
    </location>
</feature>
<gene>
    <name evidence="11" type="ORF">C2E21_2125</name>
</gene>
<evidence type="ECO:0000256" key="3">
    <source>
        <dbReference type="ARBA" id="ARBA00022448"/>
    </source>
</evidence>
<keyword evidence="7 9" id="KW-1133">Transmembrane helix</keyword>
<keyword evidence="3" id="KW-0813">Transport</keyword>
<organism evidence="11 12">
    <name type="scientific">Chlorella sorokiniana</name>
    <name type="common">Freshwater green alga</name>
    <dbReference type="NCBI Taxonomy" id="3076"/>
    <lineage>
        <taxon>Eukaryota</taxon>
        <taxon>Viridiplantae</taxon>
        <taxon>Chlorophyta</taxon>
        <taxon>core chlorophytes</taxon>
        <taxon>Trebouxiophyceae</taxon>
        <taxon>Chlorellales</taxon>
        <taxon>Chlorellaceae</taxon>
        <taxon>Chlorella clade</taxon>
        <taxon>Chlorella</taxon>
    </lineage>
</organism>